<name>A0ABQ7DNH2_BRACR</name>
<feature type="transmembrane region" description="Helical" evidence="1">
    <location>
        <begin position="42"/>
        <end position="60"/>
    </location>
</feature>
<sequence>MTVAGQYWEENEKKEGAASLFIGKGEGAASLFIGKGEGNRRYYSGILVGTLGVAGYLHMIHHMQALISAAGKKSYILAMGNFHERLLL</sequence>
<dbReference type="NCBIfam" id="TIGR00322">
    <property type="entry name" value="diphth2_R"/>
    <property type="match status" value="1"/>
</dbReference>
<dbReference type="Proteomes" id="UP000266723">
    <property type="component" value="Unassembled WGS sequence"/>
</dbReference>
<accession>A0ABQ7DNH2</accession>
<keyword evidence="1" id="KW-0812">Transmembrane</keyword>
<keyword evidence="1" id="KW-0472">Membrane</keyword>
<evidence type="ECO:0000313" key="3">
    <source>
        <dbReference type="Proteomes" id="UP000266723"/>
    </source>
</evidence>
<comment type="caution">
    <text evidence="2">The sequence shown here is derived from an EMBL/GenBank/DDBJ whole genome shotgun (WGS) entry which is preliminary data.</text>
</comment>
<keyword evidence="3" id="KW-1185">Reference proteome</keyword>
<evidence type="ECO:0000313" key="2">
    <source>
        <dbReference type="EMBL" id="KAF3578908.1"/>
    </source>
</evidence>
<organism evidence="2 3">
    <name type="scientific">Brassica cretica</name>
    <name type="common">Mustard</name>
    <dbReference type="NCBI Taxonomy" id="69181"/>
    <lineage>
        <taxon>Eukaryota</taxon>
        <taxon>Viridiplantae</taxon>
        <taxon>Streptophyta</taxon>
        <taxon>Embryophyta</taxon>
        <taxon>Tracheophyta</taxon>
        <taxon>Spermatophyta</taxon>
        <taxon>Magnoliopsida</taxon>
        <taxon>eudicotyledons</taxon>
        <taxon>Gunneridae</taxon>
        <taxon>Pentapetalae</taxon>
        <taxon>rosids</taxon>
        <taxon>malvids</taxon>
        <taxon>Brassicales</taxon>
        <taxon>Brassicaceae</taxon>
        <taxon>Brassiceae</taxon>
        <taxon>Brassica</taxon>
    </lineage>
</organism>
<dbReference type="InterPro" id="IPR016435">
    <property type="entry name" value="DPH1/DPH2"/>
</dbReference>
<dbReference type="Gene3D" id="3.40.50.11860">
    <property type="entry name" value="Diphthamide synthesis DPH1/DPH2 domain 3"/>
    <property type="match status" value="1"/>
</dbReference>
<dbReference type="EMBL" id="QGKV02000649">
    <property type="protein sequence ID" value="KAF3578908.1"/>
    <property type="molecule type" value="Genomic_DNA"/>
</dbReference>
<gene>
    <name evidence="2" type="ORF">DY000_02036151</name>
</gene>
<proteinExistence type="predicted"/>
<evidence type="ECO:0000256" key="1">
    <source>
        <dbReference type="SAM" id="Phobius"/>
    </source>
</evidence>
<dbReference type="Pfam" id="PF01866">
    <property type="entry name" value="Diphthamide_syn"/>
    <property type="match status" value="1"/>
</dbReference>
<reference evidence="2 3" key="1">
    <citation type="journal article" date="2020" name="BMC Genomics">
        <title>Intraspecific diversification of the crop wild relative Brassica cretica Lam. using demographic model selection.</title>
        <authorList>
            <person name="Kioukis A."/>
            <person name="Michalopoulou V.A."/>
            <person name="Briers L."/>
            <person name="Pirintsos S."/>
            <person name="Studholme D.J."/>
            <person name="Pavlidis P."/>
            <person name="Sarris P.F."/>
        </authorList>
    </citation>
    <scope>NUCLEOTIDE SEQUENCE [LARGE SCALE GENOMIC DNA]</scope>
    <source>
        <strain evidence="3">cv. PFS-1207/04</strain>
    </source>
</reference>
<protein>
    <submittedName>
        <fullName evidence="2">Uncharacterized protein</fullName>
    </submittedName>
</protein>
<dbReference type="InterPro" id="IPR042265">
    <property type="entry name" value="DPH1/DPH2_3"/>
</dbReference>
<keyword evidence="1" id="KW-1133">Transmembrane helix</keyword>